<dbReference type="PATRIC" id="fig|388467.6.peg.3973"/>
<keyword evidence="1" id="KW-0812">Transmembrane</keyword>
<accession>A0A073CLZ9</accession>
<evidence type="ECO:0000256" key="1">
    <source>
        <dbReference type="SAM" id="Phobius"/>
    </source>
</evidence>
<dbReference type="AlphaFoldDB" id="A0A073CLZ9"/>
<feature type="transmembrane region" description="Helical" evidence="1">
    <location>
        <begin position="33"/>
        <end position="50"/>
    </location>
</feature>
<evidence type="ECO:0000313" key="4">
    <source>
        <dbReference type="Proteomes" id="UP000027395"/>
    </source>
</evidence>
<evidence type="ECO:0000313" key="2">
    <source>
        <dbReference type="EMBL" id="AQY60380.1"/>
    </source>
</evidence>
<sequence length="198" mass="22135">MTPIEFFSPIFSVANLPPVLSQLDALPSISSNWLFLLVVVILVLLVYFLNKNQVKAVQNISEQALQIQGKVIDQVQEQTTEIAAVAQEKINLILEEYQKFLPYAEQLGLKVDSFSIEAGVLPQIKTSLRGSIDNIKNEMIEQIKSENNNNKLLVAVLNAILLAKKCNDKLESVYISLFKDIIIDIKLGIPPAISVRFQ</sequence>
<proteinExistence type="predicted"/>
<dbReference type="EMBL" id="CM002803">
    <property type="protein sequence ID" value="KEI68743.1"/>
    <property type="molecule type" value="Genomic_DNA"/>
</dbReference>
<dbReference type="Proteomes" id="UP000027395">
    <property type="component" value="Chromosome"/>
</dbReference>
<dbReference type="EMBL" id="KU665237">
    <property type="protein sequence ID" value="AQY60380.1"/>
    <property type="molecule type" value="Genomic_DNA"/>
</dbReference>
<reference evidence="3 4" key="1">
    <citation type="journal article" date="2014" name="Appl. Environ. Microbiol.">
        <title>Elucidation of insertion elements encoded on plasmids and in vitro construction of shuttle vectors from the toxic cyanobacterium Planktothrix.</title>
        <authorList>
            <person name="Christiansen G."/>
            <person name="Goesmann A."/>
            <person name="Kurmayer R."/>
        </authorList>
    </citation>
    <scope>NUCLEOTIDE SEQUENCE [LARGE SCALE GENOMIC DNA]</scope>
    <source>
        <strain evidence="3 4">NIVA-CYA 126/8</strain>
    </source>
</reference>
<protein>
    <submittedName>
        <fullName evidence="3">Uncharacterized protein</fullName>
    </submittedName>
</protein>
<evidence type="ECO:0000313" key="3">
    <source>
        <dbReference type="EMBL" id="KEI68743.1"/>
    </source>
</evidence>
<gene>
    <name evidence="2" type="primary">NC126_4301</name>
    <name evidence="3" type="ORF">A19Y_4030</name>
</gene>
<reference evidence="2" key="2">
    <citation type="journal article" date="2017" name="Front. Microbiol.">
        <title>Evolution of Anabaenopeptin Peptide Structural Variability in the Cyanobacterium Planktothrix.</title>
        <authorList>
            <person name="Entfellner E."/>
            <person name="Frei M."/>
            <person name="Christiansen G."/>
            <person name="Deng L."/>
            <person name="Blom J."/>
            <person name="Kurmayer R."/>
        </authorList>
    </citation>
    <scope>NUCLEOTIDE SEQUENCE</scope>
    <source>
        <strain evidence="2">NIVA-CYA 126/8</strain>
    </source>
</reference>
<dbReference type="HOGENOM" id="CLU_1377051_0_0_3"/>
<keyword evidence="1" id="KW-1133">Transmembrane helix</keyword>
<dbReference type="RefSeq" id="WP_052369669.1">
    <property type="nucleotide sequence ID" value="NZ_CM002803.1"/>
</dbReference>
<dbReference type="eggNOG" id="ENOG50334HK">
    <property type="taxonomic scope" value="Bacteria"/>
</dbReference>
<keyword evidence="4" id="KW-1185">Reference proteome</keyword>
<keyword evidence="1" id="KW-0472">Membrane</keyword>
<name>A0A073CLZ9_PLAA1</name>
<organism evidence="3 4">
    <name type="scientific">Planktothrix agardhii (strain NIVA-CYA 126/8)</name>
    <dbReference type="NCBI Taxonomy" id="388467"/>
    <lineage>
        <taxon>Bacteria</taxon>
        <taxon>Bacillati</taxon>
        <taxon>Cyanobacteriota</taxon>
        <taxon>Cyanophyceae</taxon>
        <taxon>Oscillatoriophycideae</taxon>
        <taxon>Oscillatoriales</taxon>
        <taxon>Microcoleaceae</taxon>
        <taxon>Planktothrix</taxon>
    </lineage>
</organism>